<dbReference type="InterPro" id="IPR036237">
    <property type="entry name" value="Xyl_isomerase-like_sf"/>
</dbReference>
<evidence type="ECO:0000256" key="2">
    <source>
        <dbReference type="ARBA" id="ARBA00022759"/>
    </source>
</evidence>
<organism evidence="8">
    <name type="scientific">uncultured Desulfovibrio sp</name>
    <dbReference type="NCBI Taxonomy" id="167968"/>
    <lineage>
        <taxon>Bacteria</taxon>
        <taxon>Pseudomonadati</taxon>
        <taxon>Thermodesulfobacteriota</taxon>
        <taxon>Desulfovibrionia</taxon>
        <taxon>Desulfovibrionales</taxon>
        <taxon>Desulfovibrionaceae</taxon>
        <taxon>Desulfovibrio</taxon>
        <taxon>environmental samples</taxon>
    </lineage>
</organism>
<accession>A0A212LB19</accession>
<dbReference type="GO" id="GO:0006289">
    <property type="term" value="P:nucleotide-excision repair"/>
    <property type="evidence" value="ECO:0007669"/>
    <property type="project" value="InterPro"/>
</dbReference>
<keyword evidence="2 8" id="KW-0255">Endonuclease</keyword>
<evidence type="ECO:0000259" key="7">
    <source>
        <dbReference type="Pfam" id="PF08349"/>
    </source>
</evidence>
<dbReference type="AlphaFoldDB" id="A0A212LB19"/>
<dbReference type="Pfam" id="PF03851">
    <property type="entry name" value="UvdE"/>
    <property type="match status" value="1"/>
</dbReference>
<dbReference type="Gene3D" id="3.20.20.150">
    <property type="entry name" value="Divalent-metal-dependent TIM barrel enzymes"/>
    <property type="match status" value="1"/>
</dbReference>
<evidence type="ECO:0000313" key="8">
    <source>
        <dbReference type="EMBL" id="SCM74761.1"/>
    </source>
</evidence>
<keyword evidence="1" id="KW-0540">Nuclease</keyword>
<name>A0A212LB19_9BACT</name>
<keyword evidence="4" id="KW-0228">DNA excision</keyword>
<dbReference type="InterPro" id="IPR013560">
    <property type="entry name" value="DUF1722"/>
</dbReference>
<dbReference type="InterPro" id="IPR004601">
    <property type="entry name" value="UvdE"/>
</dbReference>
<dbReference type="EMBL" id="FMJC01000002">
    <property type="protein sequence ID" value="SCM74761.1"/>
    <property type="molecule type" value="Genomic_DNA"/>
</dbReference>
<evidence type="ECO:0000256" key="4">
    <source>
        <dbReference type="ARBA" id="ARBA00022769"/>
    </source>
</evidence>
<dbReference type="GO" id="GO:0004519">
    <property type="term" value="F:endonuclease activity"/>
    <property type="evidence" value="ECO:0007669"/>
    <property type="project" value="UniProtKB-KW"/>
</dbReference>
<reference evidence="8" key="1">
    <citation type="submission" date="2016-08" db="EMBL/GenBank/DDBJ databases">
        <authorList>
            <person name="Seilhamer J.J."/>
        </authorList>
    </citation>
    <scope>NUCLEOTIDE SEQUENCE</scope>
    <source>
        <strain evidence="8">86-1</strain>
    </source>
</reference>
<evidence type="ECO:0000256" key="5">
    <source>
        <dbReference type="ARBA" id="ARBA00022801"/>
    </source>
</evidence>
<dbReference type="GO" id="GO:0016787">
    <property type="term" value="F:hydrolase activity"/>
    <property type="evidence" value="ECO:0007669"/>
    <property type="project" value="UniProtKB-KW"/>
</dbReference>
<keyword evidence="3" id="KW-0227">DNA damage</keyword>
<dbReference type="Pfam" id="PF08349">
    <property type="entry name" value="DUF1722"/>
    <property type="match status" value="1"/>
</dbReference>
<gene>
    <name evidence="8" type="ORF">KL86DES1_22138</name>
</gene>
<dbReference type="GO" id="GO:0009411">
    <property type="term" value="P:response to UV"/>
    <property type="evidence" value="ECO:0007669"/>
    <property type="project" value="InterPro"/>
</dbReference>
<dbReference type="PANTHER" id="PTHR31290:SF5">
    <property type="entry name" value="UV-DAMAGE ENDONUCLEASE"/>
    <property type="match status" value="1"/>
</dbReference>
<sequence>MIRYGFACKTVGLPGAAQSSLTLARASRDNLLAVSRNNLGALEAMLRYCRSESFALMRISSDCIPLASHEDIDFDWQAALRPELENLAALARQSGVRLSMHPGQYTVLNSPREDVVLKAVADLAYHAAFLHSLQAGPECRIILHLGGGYGDKPAALQRLRDNLAALPDAILQRLALENDERIYTIEDVLAVCHDFELPAIFDIFHHELNPPPHGGMQHWLDRAGATWNARSGRQKIHYSQQLAGGKPGMHSLTIAMRPFMHMHGLLEDRELDVMLEVKDKNLSAVKCANLTQPGLPRKSLTEEWARYKYLVLERSPNAYSAIRHLLKSDRPAAEAFYALLEDALACDLEPGKARNAAEHVWGYVSKKATASESARMLADLELLGSDLAPLPRIKRKILALAASKGEEYLLHSLYFYLN</sequence>
<dbReference type="NCBIfam" id="TIGR00629">
    <property type="entry name" value="uvde"/>
    <property type="match status" value="1"/>
</dbReference>
<keyword evidence="6" id="KW-0234">DNA repair</keyword>
<dbReference type="RefSeq" id="WP_179981314.1">
    <property type="nucleotide sequence ID" value="NZ_LT608333.1"/>
</dbReference>
<evidence type="ECO:0000256" key="1">
    <source>
        <dbReference type="ARBA" id="ARBA00022722"/>
    </source>
</evidence>
<feature type="domain" description="DUF1722" evidence="7">
    <location>
        <begin position="308"/>
        <end position="415"/>
    </location>
</feature>
<dbReference type="SUPFAM" id="SSF51658">
    <property type="entry name" value="Xylose isomerase-like"/>
    <property type="match status" value="1"/>
</dbReference>
<dbReference type="PANTHER" id="PTHR31290">
    <property type="entry name" value="UV-DAMAGE ENDONUCLEASE"/>
    <property type="match status" value="1"/>
</dbReference>
<evidence type="ECO:0000256" key="3">
    <source>
        <dbReference type="ARBA" id="ARBA00022763"/>
    </source>
</evidence>
<protein>
    <submittedName>
        <fullName evidence="8">UV-endonuclease UvdE</fullName>
    </submittedName>
</protein>
<proteinExistence type="predicted"/>
<keyword evidence="5" id="KW-0378">Hydrolase</keyword>
<evidence type="ECO:0000256" key="6">
    <source>
        <dbReference type="ARBA" id="ARBA00023204"/>
    </source>
</evidence>